<evidence type="ECO:0000256" key="1">
    <source>
        <dbReference type="ARBA" id="ARBA00005143"/>
    </source>
</evidence>
<evidence type="ECO:0000313" key="10">
    <source>
        <dbReference type="EMBL" id="KAG6380100.1"/>
    </source>
</evidence>
<dbReference type="PROSITE" id="PS50991">
    <property type="entry name" value="PYR_CT"/>
    <property type="match status" value="1"/>
</dbReference>
<dbReference type="EMBL" id="JAGFBS010000003">
    <property type="protein sequence ID" value="KAG6380100.1"/>
    <property type="molecule type" value="Genomic_DNA"/>
</dbReference>
<dbReference type="CDD" id="cd07938">
    <property type="entry name" value="DRE_TIM_HMGL"/>
    <property type="match status" value="1"/>
</dbReference>
<dbReference type="Proteomes" id="UP000683000">
    <property type="component" value="Unassembled WGS sequence"/>
</dbReference>
<dbReference type="GO" id="GO:0006552">
    <property type="term" value="P:L-leucine catabolic process"/>
    <property type="evidence" value="ECO:0007669"/>
    <property type="project" value="TreeGrafter"/>
</dbReference>
<dbReference type="InterPro" id="IPR054471">
    <property type="entry name" value="GPIID_WHD"/>
</dbReference>
<dbReference type="InterPro" id="IPR000891">
    <property type="entry name" value="PYR_CT"/>
</dbReference>
<keyword evidence="8" id="KW-0040">ANK repeat</keyword>
<feature type="repeat" description="ANK" evidence="8">
    <location>
        <begin position="822"/>
        <end position="846"/>
    </location>
</feature>
<keyword evidence="4" id="KW-0479">Metal-binding</keyword>
<gene>
    <name evidence="10" type="ORF">JVT61DRAFT_8185</name>
</gene>
<dbReference type="OrthoDB" id="3036502at2759"/>
<evidence type="ECO:0000256" key="7">
    <source>
        <dbReference type="ARBA" id="ARBA00049877"/>
    </source>
</evidence>
<dbReference type="InterPro" id="IPR002110">
    <property type="entry name" value="Ankyrin_rpt"/>
</dbReference>
<dbReference type="Pfam" id="PF00682">
    <property type="entry name" value="HMGL-like"/>
    <property type="match status" value="1"/>
</dbReference>
<dbReference type="Pfam" id="PF22939">
    <property type="entry name" value="WHD_GPIID"/>
    <property type="match status" value="1"/>
</dbReference>
<sequence>MDGISGAAAVIGLVQAGTQLITVLGRYISSVKEADSSRARLLDQIKMISAAETTIENIVRNSSPSLRSSGLQTLIDEWFKENGPPRKCKRELEELASWLESQRAAPKHRKWFKMVSWPAKEDKIQATIRAFEGYMPYFRDVLSIETFNLVESMVTRHRNDGLATVKSELLLWLDGFDCTDQHEFTLRQRQQTTADWLFREQLYTDWRNGSIAFIWLHGKAGAGKSVLASAIVDNISNELKDNETLAYFYCDFRNNRCTSAMEVLRSVAKQFLWNSKIDWLPSFADLTTRKERGARPPTDLDMLSDLLERAAGLHAQPIVFVDALDECEDMSKLLDQLVKLSHGHCHLFVTSRTLHTVEEAFTGLPSISLDERVDEVRNDMYFHVKTELQSRSRLKTLRQALKDEIEVTLMRKADGMFRWVQCQLDRLNDSWSVGDVREVLDTLPQTLYGTYDRMIDTIDKTEFGPRIARRALLWLVLAPEPLKLSQLAEALTINSNEPSWDDSNAPMHENDILEICGSLIAYDKENGIVALSHYSVKEYLISDAVARSAYLVHRPLGCLELASTSIYSVMLYAHTPHSTARFSDRFCFYAVRSGFKHLASCPPDRNKDLVDLLLSLQDHVSKHRFEYATSDLGSGDGPWVTEVPQLALYIITRFGHLSMLRHYLDCYPVQATEEDNPLVYAALYSDLPHVQLFLEKGLDVNAEGPIYVSGNVYKMSPLTAAARNETPAYQEPLIKLLLSRNCIVPTYIVHSALQRGVGALCNHAVIRILLDHGASPTLLIVGSKSPLHLLLLERSTALSDDDFVIACMLVTAGCDPLALDDSGFSPFHYAINAGDTAWIQWLLQTGFQLPPDAILHIHREGYSYHGSTKVPRMVQFLISKGASVQVRDAEGCNAFHRLVRLLPSIDPESMAITVCLLLHWGCDINCKNDLGETPLHLITAKHLVLGCVELFVALGAQPPVDIVNYSVTNPLLSFHGMDDCVTGVLEPLVRTYGASCRSVTLGGDNALHYLSRRNALFPDTSRPAAEFFLENGCNIHAVNSSGATPLQLAIENGHLSTAELILSQLSAVGSSLPNVVDPNGDGSLHRLCVRVHDGIEEDEFVERLTILQEAGQDLAKDINRPNNKGFTPLCIILRVDRRKLSRVISVLLDLSARFSDVTPFYRDGLYWASNLPWYREAAEAYQLSESRFKPCFDDISQIYHLLPLAHLPKIPPPVARLIMDMAECWAYTQVVRNDVRYTIAYGGVQVAFPATPIGAVCWVPHRVIFSCKPRVFLPHILSVATIDLLVRRPNATFIVPVKLRPEYCPPHPPKTVFDVWDKYTPATQPSRKGRLAIAELTPGDSFSVEFRDCYGSNDYFELEFFRVEVYYAIGPARSTEQVMSNFVPWTELVLAGDKLRSCRREVMILFRAVKRASDTAGSRHAAPWHYTRYYSTGKSNFVRIVEVGPRDGLQNEPRPIPPPIKAELINRLGQAGLRNIEAGSFVSPKWVPQLAGTAEVLSLIDPIPNIDFSVLVPNSKGLDEVFRVLSPSVSPDSAAKPPPPVTEVAIFTAATDAFSRANTNVTVSESLARLEPVAHAALAKGLRVRGYVSVIVTCPYSGRVDPRRVRDVSRELIQMGCYEVSLGDTTGTGTPTSVRTVLEEVCKEIDPSRLAGHFHDTNGTALANIFTALDMGLRSFDASVGGLGGCPYSPGATGNVATEDVVYALTGESFYGDIGEPHSASSRISLSVPSPKWDFGPISLPLLAETGAWISEILGRENTSRAGRAYLARKRREQQLAEKAQTRAKL</sequence>
<dbReference type="SUPFAM" id="SSF51569">
    <property type="entry name" value="Aldolase"/>
    <property type="match status" value="1"/>
</dbReference>
<dbReference type="PANTHER" id="PTHR42738:SF7">
    <property type="entry name" value="HYDROXYMETHYLGLUTARYL-COA LYASE"/>
    <property type="match status" value="1"/>
</dbReference>
<evidence type="ECO:0000256" key="5">
    <source>
        <dbReference type="ARBA" id="ARBA00022737"/>
    </source>
</evidence>
<name>A0A8I2YXU8_9AGAM</name>
<comment type="similarity">
    <text evidence="2">Belongs to the HMG-CoA lyase family.</text>
</comment>
<evidence type="ECO:0000256" key="8">
    <source>
        <dbReference type="PROSITE-ProRule" id="PRU00023"/>
    </source>
</evidence>
<evidence type="ECO:0000256" key="3">
    <source>
        <dbReference type="ARBA" id="ARBA00012910"/>
    </source>
</evidence>
<dbReference type="GO" id="GO:0046951">
    <property type="term" value="P:ketone body biosynthetic process"/>
    <property type="evidence" value="ECO:0007669"/>
    <property type="project" value="TreeGrafter"/>
</dbReference>
<accession>A0A8I2YXU8</accession>
<dbReference type="FunFam" id="3.20.20.70:FF:000071">
    <property type="entry name" value="Hydroxymethylglutaryl-CoA lyase"/>
    <property type="match status" value="1"/>
</dbReference>
<dbReference type="SUPFAM" id="SSF52540">
    <property type="entry name" value="P-loop containing nucleoside triphosphate hydrolases"/>
    <property type="match status" value="1"/>
</dbReference>
<dbReference type="SUPFAM" id="SSF48403">
    <property type="entry name" value="Ankyrin repeat"/>
    <property type="match status" value="2"/>
</dbReference>
<dbReference type="PROSITE" id="PS50088">
    <property type="entry name" value="ANK_REPEAT"/>
    <property type="match status" value="2"/>
</dbReference>
<keyword evidence="11" id="KW-1185">Reference proteome</keyword>
<dbReference type="InterPro" id="IPR043594">
    <property type="entry name" value="HMGL"/>
</dbReference>
<feature type="repeat" description="ANK" evidence="8">
    <location>
        <begin position="673"/>
        <end position="705"/>
    </location>
</feature>
<dbReference type="PANTHER" id="PTHR42738">
    <property type="entry name" value="HYDROXYMETHYLGLUTARYL-COA LYASE"/>
    <property type="match status" value="1"/>
</dbReference>
<dbReference type="Gene3D" id="3.40.50.300">
    <property type="entry name" value="P-loop containing nucleotide triphosphate hydrolases"/>
    <property type="match status" value="1"/>
</dbReference>
<dbReference type="PROSITE" id="PS50297">
    <property type="entry name" value="ANK_REP_REGION"/>
    <property type="match status" value="1"/>
</dbReference>
<evidence type="ECO:0000313" key="11">
    <source>
        <dbReference type="Proteomes" id="UP000683000"/>
    </source>
</evidence>
<comment type="caution">
    <text evidence="10">The sequence shown here is derived from an EMBL/GenBank/DDBJ whole genome shotgun (WGS) entry which is preliminary data.</text>
</comment>
<dbReference type="GO" id="GO:0004419">
    <property type="term" value="F:hydroxymethylglutaryl-CoA lyase activity"/>
    <property type="evidence" value="ECO:0007669"/>
    <property type="project" value="UniProtKB-EC"/>
</dbReference>
<comment type="catalytic activity">
    <reaction evidence="7">
        <text>(3S)-3-hydroxy-3-methylglutaryl-CoA = acetoacetate + acetyl-CoA</text>
        <dbReference type="Rhea" id="RHEA:24404"/>
        <dbReference type="ChEBI" id="CHEBI:13705"/>
        <dbReference type="ChEBI" id="CHEBI:43074"/>
        <dbReference type="ChEBI" id="CHEBI:57288"/>
        <dbReference type="EC" id="4.1.3.4"/>
    </reaction>
</comment>
<keyword evidence="6" id="KW-0456">Lyase</keyword>
<dbReference type="InterPro" id="IPR036770">
    <property type="entry name" value="Ankyrin_rpt-contain_sf"/>
</dbReference>
<dbReference type="UniPathway" id="UPA00896">
    <property type="reaction ID" value="UER00863"/>
</dbReference>
<keyword evidence="5" id="KW-0677">Repeat</keyword>
<comment type="pathway">
    <text evidence="1">Metabolic intermediate metabolism; (S)-3-hydroxy-3-methylglutaryl-CoA degradation; acetoacetate from (S)-3-hydroxy-3-methylglutaryl-CoA: step 1/1.</text>
</comment>
<protein>
    <recommendedName>
        <fullName evidence="3">hydroxymethylglutaryl-CoA lyase</fullName>
        <ecNumber evidence="3">4.1.3.4</ecNumber>
    </recommendedName>
</protein>
<dbReference type="EC" id="4.1.3.4" evidence="3"/>
<dbReference type="InterPro" id="IPR013785">
    <property type="entry name" value="Aldolase_TIM"/>
</dbReference>
<proteinExistence type="inferred from homology"/>
<dbReference type="NCBIfam" id="NF004283">
    <property type="entry name" value="PRK05692.1"/>
    <property type="match status" value="1"/>
</dbReference>
<evidence type="ECO:0000256" key="2">
    <source>
        <dbReference type="ARBA" id="ARBA00009405"/>
    </source>
</evidence>
<evidence type="ECO:0000259" key="9">
    <source>
        <dbReference type="PROSITE" id="PS50991"/>
    </source>
</evidence>
<evidence type="ECO:0000256" key="4">
    <source>
        <dbReference type="ARBA" id="ARBA00022723"/>
    </source>
</evidence>
<organism evidence="10 11">
    <name type="scientific">Boletus reticuloceps</name>
    <dbReference type="NCBI Taxonomy" id="495285"/>
    <lineage>
        <taxon>Eukaryota</taxon>
        <taxon>Fungi</taxon>
        <taxon>Dikarya</taxon>
        <taxon>Basidiomycota</taxon>
        <taxon>Agaricomycotina</taxon>
        <taxon>Agaricomycetes</taxon>
        <taxon>Agaricomycetidae</taxon>
        <taxon>Boletales</taxon>
        <taxon>Boletineae</taxon>
        <taxon>Boletaceae</taxon>
        <taxon>Boletoideae</taxon>
        <taxon>Boletus</taxon>
    </lineage>
</organism>
<dbReference type="Gene3D" id="3.20.20.70">
    <property type="entry name" value="Aldolase class I"/>
    <property type="match status" value="1"/>
</dbReference>
<evidence type="ECO:0000256" key="6">
    <source>
        <dbReference type="ARBA" id="ARBA00023239"/>
    </source>
</evidence>
<dbReference type="InterPro" id="IPR027417">
    <property type="entry name" value="P-loop_NTPase"/>
</dbReference>
<dbReference type="Pfam" id="PF24883">
    <property type="entry name" value="NPHP3_N"/>
    <property type="match status" value="1"/>
</dbReference>
<dbReference type="InterPro" id="IPR056884">
    <property type="entry name" value="NPHP3-like_N"/>
</dbReference>
<dbReference type="SMART" id="SM00248">
    <property type="entry name" value="ANK"/>
    <property type="match status" value="9"/>
</dbReference>
<feature type="domain" description="Pyruvate carboxyltransferase" evidence="9">
    <location>
        <begin position="1438"/>
        <end position="1720"/>
    </location>
</feature>
<dbReference type="Gene3D" id="1.25.40.20">
    <property type="entry name" value="Ankyrin repeat-containing domain"/>
    <property type="match status" value="3"/>
</dbReference>
<reference evidence="10" key="1">
    <citation type="submission" date="2021-03" db="EMBL/GenBank/DDBJ databases">
        <title>Evolutionary innovations through gain and loss of genes in the ectomycorrhizal Boletales.</title>
        <authorList>
            <person name="Wu G."/>
            <person name="Miyauchi S."/>
            <person name="Morin E."/>
            <person name="Yang Z.-L."/>
            <person name="Xu J."/>
            <person name="Martin F.M."/>
        </authorList>
    </citation>
    <scope>NUCLEOTIDE SEQUENCE</scope>
    <source>
        <strain evidence="10">BR01</strain>
    </source>
</reference>
<dbReference type="GO" id="GO:0046872">
    <property type="term" value="F:metal ion binding"/>
    <property type="evidence" value="ECO:0007669"/>
    <property type="project" value="UniProtKB-KW"/>
</dbReference>